<gene>
    <name evidence="8" type="primary">rfbD</name>
    <name evidence="8" type="ORF">FOF46_20065</name>
</gene>
<dbReference type="NCBIfam" id="TIGR01214">
    <property type="entry name" value="rmlD"/>
    <property type="match status" value="1"/>
</dbReference>
<dbReference type="InterPro" id="IPR005913">
    <property type="entry name" value="dTDP_dehydrorham_reduct"/>
</dbReference>
<evidence type="ECO:0000256" key="1">
    <source>
        <dbReference type="ARBA" id="ARBA00004781"/>
    </source>
</evidence>
<dbReference type="SUPFAM" id="SSF51735">
    <property type="entry name" value="NAD(P)-binding Rossmann-fold domains"/>
    <property type="match status" value="1"/>
</dbReference>
<feature type="domain" description="RmlD-like substrate binding" evidence="7">
    <location>
        <begin position="1"/>
        <end position="279"/>
    </location>
</feature>
<dbReference type="InterPro" id="IPR029903">
    <property type="entry name" value="RmlD-like-bd"/>
</dbReference>
<dbReference type="PANTHER" id="PTHR10491">
    <property type="entry name" value="DTDP-4-DEHYDRORHAMNOSE REDUCTASE"/>
    <property type="match status" value="1"/>
</dbReference>
<proteinExistence type="inferred from homology"/>
<evidence type="ECO:0000256" key="4">
    <source>
        <dbReference type="ARBA" id="ARBA00017099"/>
    </source>
</evidence>
<dbReference type="UniPathway" id="UPA00124"/>
<reference evidence="8 9" key="1">
    <citation type="submission" date="2019-07" db="EMBL/GenBank/DDBJ databases">
        <title>The draft genome sequence of Aquimarina algiphila M91.</title>
        <authorList>
            <person name="Meng X."/>
        </authorList>
    </citation>
    <scope>NUCLEOTIDE SEQUENCE [LARGE SCALE GENOMIC DNA]</scope>
    <source>
        <strain evidence="8 9">M91</strain>
    </source>
</reference>
<comment type="pathway">
    <text evidence="1 6">Carbohydrate biosynthesis; dTDP-L-rhamnose biosynthesis.</text>
</comment>
<evidence type="ECO:0000256" key="3">
    <source>
        <dbReference type="ARBA" id="ARBA00012929"/>
    </source>
</evidence>
<dbReference type="AlphaFoldDB" id="A0A554VG33"/>
<accession>A0A554VG33</accession>
<sequence length="283" mass="32485">MNVLVTGSGGQLGQCIDKIKNEYPKLTLFFANSTILDITKKDRVSDFFEDKSFDFVINCAAYTNVEQAEKEPDKAFLVNAEGVKNLAFICEEKKSTLIHISTDYIFDGEKKMPYTEEDIPNPINEYGKSKLAGEQSIQQIAEKYFIIRTSWLYSEFGHNFFKTILKKSETEKQLTIVTSEMGTPTNANDLAKFVLDLIINNNQKYGIYHFSNLSEATWYDFAKEILRVSGKLDTIILKKTDNYPTFARRPKYSILSKQKLNSAFNLDILDWKNSLINLYSSIR</sequence>
<dbReference type="EC" id="1.1.1.133" evidence="3 6"/>
<dbReference type="CDD" id="cd05254">
    <property type="entry name" value="dTDP_HR_like_SDR_e"/>
    <property type="match status" value="1"/>
</dbReference>
<dbReference type="PANTHER" id="PTHR10491:SF4">
    <property type="entry name" value="METHIONINE ADENOSYLTRANSFERASE 2 SUBUNIT BETA"/>
    <property type="match status" value="1"/>
</dbReference>
<comment type="caution">
    <text evidence="8">The sequence shown here is derived from an EMBL/GenBank/DDBJ whole genome shotgun (WGS) entry which is preliminary data.</text>
</comment>
<dbReference type="Gene3D" id="3.90.25.10">
    <property type="entry name" value="UDP-galactose 4-epimerase, domain 1"/>
    <property type="match status" value="1"/>
</dbReference>
<name>A0A554VG33_9FLAO</name>
<keyword evidence="9" id="KW-1185">Reference proteome</keyword>
<evidence type="ECO:0000313" key="8">
    <source>
        <dbReference type="EMBL" id="TSE06305.1"/>
    </source>
</evidence>
<evidence type="ECO:0000256" key="6">
    <source>
        <dbReference type="RuleBase" id="RU364082"/>
    </source>
</evidence>
<evidence type="ECO:0000256" key="5">
    <source>
        <dbReference type="ARBA" id="ARBA00048200"/>
    </source>
</evidence>
<comment type="function">
    <text evidence="6">Catalyzes the reduction of dTDP-6-deoxy-L-lyxo-4-hexulose to yield dTDP-L-rhamnose.</text>
</comment>
<dbReference type="Pfam" id="PF04321">
    <property type="entry name" value="RmlD_sub_bind"/>
    <property type="match status" value="1"/>
</dbReference>
<keyword evidence="6" id="KW-0521">NADP</keyword>
<evidence type="ECO:0000256" key="2">
    <source>
        <dbReference type="ARBA" id="ARBA00010944"/>
    </source>
</evidence>
<protein>
    <recommendedName>
        <fullName evidence="4 6">dTDP-4-dehydrorhamnose reductase</fullName>
        <ecNumber evidence="3 6">1.1.1.133</ecNumber>
    </recommendedName>
</protein>
<dbReference type="GO" id="GO:0019305">
    <property type="term" value="P:dTDP-rhamnose biosynthetic process"/>
    <property type="evidence" value="ECO:0007669"/>
    <property type="project" value="UniProtKB-UniPathway"/>
</dbReference>
<comment type="similarity">
    <text evidence="2 6">Belongs to the dTDP-4-dehydrorhamnose reductase family.</text>
</comment>
<evidence type="ECO:0000259" key="7">
    <source>
        <dbReference type="Pfam" id="PF04321"/>
    </source>
</evidence>
<keyword evidence="6 8" id="KW-0560">Oxidoreductase</keyword>
<dbReference type="Proteomes" id="UP000318833">
    <property type="component" value="Unassembled WGS sequence"/>
</dbReference>
<dbReference type="GO" id="GO:0008831">
    <property type="term" value="F:dTDP-4-dehydrorhamnose reductase activity"/>
    <property type="evidence" value="ECO:0007669"/>
    <property type="project" value="UniProtKB-EC"/>
</dbReference>
<dbReference type="OrthoDB" id="9803892at2"/>
<dbReference type="EMBL" id="VLNR01000047">
    <property type="protein sequence ID" value="TSE06305.1"/>
    <property type="molecule type" value="Genomic_DNA"/>
</dbReference>
<dbReference type="GO" id="GO:0005829">
    <property type="term" value="C:cytosol"/>
    <property type="evidence" value="ECO:0007669"/>
    <property type="project" value="TreeGrafter"/>
</dbReference>
<organism evidence="8 9">
    <name type="scientific">Aquimarina algiphila</name>
    <dbReference type="NCBI Taxonomy" id="2047982"/>
    <lineage>
        <taxon>Bacteria</taxon>
        <taxon>Pseudomonadati</taxon>
        <taxon>Bacteroidota</taxon>
        <taxon>Flavobacteriia</taxon>
        <taxon>Flavobacteriales</taxon>
        <taxon>Flavobacteriaceae</taxon>
        <taxon>Aquimarina</taxon>
    </lineage>
</organism>
<comment type="catalytic activity">
    <reaction evidence="5">
        <text>dTDP-beta-L-rhamnose + NADP(+) = dTDP-4-dehydro-beta-L-rhamnose + NADPH + H(+)</text>
        <dbReference type="Rhea" id="RHEA:21796"/>
        <dbReference type="ChEBI" id="CHEBI:15378"/>
        <dbReference type="ChEBI" id="CHEBI:57510"/>
        <dbReference type="ChEBI" id="CHEBI:57783"/>
        <dbReference type="ChEBI" id="CHEBI:58349"/>
        <dbReference type="ChEBI" id="CHEBI:62830"/>
        <dbReference type="EC" id="1.1.1.133"/>
    </reaction>
</comment>
<dbReference type="InterPro" id="IPR036291">
    <property type="entry name" value="NAD(P)-bd_dom_sf"/>
</dbReference>
<dbReference type="Gene3D" id="3.40.50.720">
    <property type="entry name" value="NAD(P)-binding Rossmann-like Domain"/>
    <property type="match status" value="1"/>
</dbReference>
<evidence type="ECO:0000313" key="9">
    <source>
        <dbReference type="Proteomes" id="UP000318833"/>
    </source>
</evidence>